<dbReference type="InterPro" id="IPR029000">
    <property type="entry name" value="Cyclophilin-like_dom_sf"/>
</dbReference>
<keyword evidence="3" id="KW-0067">ATP-binding</keyword>
<organism evidence="5 6">
    <name type="scientific">Knoellia locipacati</name>
    <dbReference type="NCBI Taxonomy" id="882824"/>
    <lineage>
        <taxon>Bacteria</taxon>
        <taxon>Bacillati</taxon>
        <taxon>Actinomycetota</taxon>
        <taxon>Actinomycetes</taxon>
        <taxon>Micrococcales</taxon>
        <taxon>Intrasporangiaceae</taxon>
        <taxon>Knoellia</taxon>
    </lineage>
</organism>
<dbReference type="SUPFAM" id="SSF160467">
    <property type="entry name" value="PH0987 N-terminal domain-like"/>
    <property type="match status" value="1"/>
</dbReference>
<gene>
    <name evidence="5" type="ORF">KLO01_13300</name>
</gene>
<dbReference type="Gene3D" id="3.30.1360.40">
    <property type="match status" value="1"/>
</dbReference>
<dbReference type="Proteomes" id="UP000321793">
    <property type="component" value="Unassembled WGS sequence"/>
</dbReference>
<dbReference type="PANTHER" id="PTHR34698:SF2">
    <property type="entry name" value="5-OXOPROLINASE SUBUNIT B"/>
    <property type="match status" value="1"/>
</dbReference>
<evidence type="ECO:0000256" key="1">
    <source>
        <dbReference type="ARBA" id="ARBA00022741"/>
    </source>
</evidence>
<dbReference type="GO" id="GO:0016787">
    <property type="term" value="F:hydrolase activity"/>
    <property type="evidence" value="ECO:0007669"/>
    <property type="project" value="UniProtKB-KW"/>
</dbReference>
<feature type="domain" description="Carboxyltransferase" evidence="4">
    <location>
        <begin position="5"/>
        <end position="203"/>
    </location>
</feature>
<evidence type="ECO:0000256" key="3">
    <source>
        <dbReference type="ARBA" id="ARBA00022840"/>
    </source>
</evidence>
<evidence type="ECO:0000313" key="6">
    <source>
        <dbReference type="Proteomes" id="UP000321793"/>
    </source>
</evidence>
<dbReference type="RefSeq" id="WP_307725656.1">
    <property type="nucleotide sequence ID" value="NZ_BAABDN010000001.1"/>
</dbReference>
<proteinExistence type="predicted"/>
<dbReference type="InterPro" id="IPR003833">
    <property type="entry name" value="CT_C_D"/>
</dbReference>
<comment type="caution">
    <text evidence="5">The sequence shown here is derived from an EMBL/GenBank/DDBJ whole genome shotgun (WGS) entry which is preliminary data.</text>
</comment>
<reference evidence="5 6" key="1">
    <citation type="submission" date="2019-07" db="EMBL/GenBank/DDBJ databases">
        <title>Whole genome shotgun sequence of Knoellia locipacati NBRC 109775.</title>
        <authorList>
            <person name="Hosoyama A."/>
            <person name="Uohara A."/>
            <person name="Ohji S."/>
            <person name="Ichikawa N."/>
        </authorList>
    </citation>
    <scope>NUCLEOTIDE SEQUENCE [LARGE SCALE GENOMIC DNA]</scope>
    <source>
        <strain evidence="5 6">NBRC 109775</strain>
    </source>
</reference>
<sequence length="216" mass="22677">MPVDVRLLPMGECAWLVETDDLESVLALESTLGGLVEDGDGPWGEVDDLVPAARTLLVVARATTDLTALAHAIRAAATDADATTPRPASRVVEVPVRYDGPDLDAVAAQTGLTAAEVVSAHTGTPWRVAFGGFAPGFAYLVGGDPRLVVPRHTEPRTRVPAGAVGLAGEFSGIYPRESPGGWQLLGTTDLVLWDPDRDPPALLTPGTTVRFVEVPR</sequence>
<protein>
    <recommendedName>
        <fullName evidence="4">Carboxyltransferase domain-containing protein</fullName>
    </recommendedName>
</protein>
<evidence type="ECO:0000313" key="5">
    <source>
        <dbReference type="EMBL" id="GEQ13283.1"/>
    </source>
</evidence>
<evidence type="ECO:0000259" key="4">
    <source>
        <dbReference type="SMART" id="SM00796"/>
    </source>
</evidence>
<keyword evidence="1" id="KW-0547">Nucleotide-binding</keyword>
<dbReference type="GO" id="GO:0005524">
    <property type="term" value="F:ATP binding"/>
    <property type="evidence" value="ECO:0007669"/>
    <property type="project" value="UniProtKB-KW"/>
</dbReference>
<dbReference type="SMART" id="SM00796">
    <property type="entry name" value="AHS1"/>
    <property type="match status" value="1"/>
</dbReference>
<dbReference type="SUPFAM" id="SSF50891">
    <property type="entry name" value="Cyclophilin-like"/>
    <property type="match status" value="1"/>
</dbReference>
<keyword evidence="6" id="KW-1185">Reference proteome</keyword>
<keyword evidence="2" id="KW-0378">Hydrolase</keyword>
<dbReference type="PANTHER" id="PTHR34698">
    <property type="entry name" value="5-OXOPROLINASE SUBUNIT B"/>
    <property type="match status" value="1"/>
</dbReference>
<dbReference type="EMBL" id="BKBA01000004">
    <property type="protein sequence ID" value="GEQ13283.1"/>
    <property type="molecule type" value="Genomic_DNA"/>
</dbReference>
<name>A0A512SZE8_9MICO</name>
<dbReference type="AlphaFoldDB" id="A0A512SZE8"/>
<dbReference type="InterPro" id="IPR010016">
    <property type="entry name" value="PxpB"/>
</dbReference>
<evidence type="ECO:0000256" key="2">
    <source>
        <dbReference type="ARBA" id="ARBA00022801"/>
    </source>
</evidence>
<dbReference type="Gene3D" id="2.40.100.10">
    <property type="entry name" value="Cyclophilin-like"/>
    <property type="match status" value="1"/>
</dbReference>
<accession>A0A512SZE8</accession>
<dbReference type="Pfam" id="PF02682">
    <property type="entry name" value="CT_C_D"/>
    <property type="match status" value="1"/>
</dbReference>